<proteinExistence type="predicted"/>
<reference evidence="1" key="2">
    <citation type="submission" date="2018-03" db="EMBL/GenBank/DDBJ databases">
        <title>The Triticum urartu genome reveals the dynamic nature of wheat genome evolution.</title>
        <authorList>
            <person name="Ling H."/>
            <person name="Ma B."/>
            <person name="Shi X."/>
            <person name="Liu H."/>
            <person name="Dong L."/>
            <person name="Sun H."/>
            <person name="Cao Y."/>
            <person name="Gao Q."/>
            <person name="Zheng S."/>
            <person name="Li Y."/>
            <person name="Yu Y."/>
            <person name="Du H."/>
            <person name="Qi M."/>
            <person name="Li Y."/>
            <person name="Yu H."/>
            <person name="Cui Y."/>
            <person name="Wang N."/>
            <person name="Chen C."/>
            <person name="Wu H."/>
            <person name="Zhao Y."/>
            <person name="Zhang J."/>
            <person name="Li Y."/>
            <person name="Zhou W."/>
            <person name="Zhang B."/>
            <person name="Hu W."/>
            <person name="Eijk M."/>
            <person name="Tang J."/>
            <person name="Witsenboer H."/>
            <person name="Zhao S."/>
            <person name="Li Z."/>
            <person name="Zhang A."/>
            <person name="Wang D."/>
            <person name="Liang C."/>
        </authorList>
    </citation>
    <scope>NUCLEOTIDE SEQUENCE [LARGE SCALE GENOMIC DNA]</scope>
    <source>
        <strain evidence="1">cv. G1812</strain>
    </source>
</reference>
<reference evidence="1" key="3">
    <citation type="submission" date="2022-06" db="UniProtKB">
        <authorList>
            <consortium name="EnsemblPlants"/>
        </authorList>
    </citation>
    <scope>IDENTIFICATION</scope>
</reference>
<dbReference type="EnsemblPlants" id="TuG1812G0200003677.01.T01">
    <property type="protein sequence ID" value="TuG1812G0200003677.01.T01"/>
    <property type="gene ID" value="TuG1812G0200003677.01"/>
</dbReference>
<protein>
    <submittedName>
        <fullName evidence="1">Uncharacterized protein</fullName>
    </submittedName>
</protein>
<evidence type="ECO:0000313" key="1">
    <source>
        <dbReference type="EnsemblPlants" id="TuG1812G0200003677.01.T01"/>
    </source>
</evidence>
<organism evidence="1 2">
    <name type="scientific">Triticum urartu</name>
    <name type="common">Red wild einkorn</name>
    <name type="synonym">Crithodium urartu</name>
    <dbReference type="NCBI Taxonomy" id="4572"/>
    <lineage>
        <taxon>Eukaryota</taxon>
        <taxon>Viridiplantae</taxon>
        <taxon>Streptophyta</taxon>
        <taxon>Embryophyta</taxon>
        <taxon>Tracheophyta</taxon>
        <taxon>Spermatophyta</taxon>
        <taxon>Magnoliopsida</taxon>
        <taxon>Liliopsida</taxon>
        <taxon>Poales</taxon>
        <taxon>Poaceae</taxon>
        <taxon>BOP clade</taxon>
        <taxon>Pooideae</taxon>
        <taxon>Triticodae</taxon>
        <taxon>Triticeae</taxon>
        <taxon>Triticinae</taxon>
        <taxon>Triticum</taxon>
    </lineage>
</organism>
<keyword evidence="2" id="KW-1185">Reference proteome</keyword>
<dbReference type="Proteomes" id="UP000015106">
    <property type="component" value="Chromosome 2"/>
</dbReference>
<accession>A0A8R7TJR5</accession>
<dbReference type="Gramene" id="TuG1812G0200003677.01.T01">
    <property type="protein sequence ID" value="TuG1812G0200003677.01.T01"/>
    <property type="gene ID" value="TuG1812G0200003677.01"/>
</dbReference>
<name>A0A8R7TJR5_TRIUA</name>
<evidence type="ECO:0000313" key="2">
    <source>
        <dbReference type="Proteomes" id="UP000015106"/>
    </source>
</evidence>
<sequence>MPQATLPFMAGDPSSPLPPLFILRCSPCPRRRSHSWPASRSFSLRHALRYSVAVRPAGSLFLFVLRCRSPAIRAATQSLLNPAPVKSFNLLLFQVFISRTGSLHPCRDDLRWLMHHMRRGSTHDVFKKGGPVGT</sequence>
<reference evidence="2" key="1">
    <citation type="journal article" date="2013" name="Nature">
        <title>Draft genome of the wheat A-genome progenitor Triticum urartu.</title>
        <authorList>
            <person name="Ling H.Q."/>
            <person name="Zhao S."/>
            <person name="Liu D."/>
            <person name="Wang J."/>
            <person name="Sun H."/>
            <person name="Zhang C."/>
            <person name="Fan H."/>
            <person name="Li D."/>
            <person name="Dong L."/>
            <person name="Tao Y."/>
            <person name="Gao C."/>
            <person name="Wu H."/>
            <person name="Li Y."/>
            <person name="Cui Y."/>
            <person name="Guo X."/>
            <person name="Zheng S."/>
            <person name="Wang B."/>
            <person name="Yu K."/>
            <person name="Liang Q."/>
            <person name="Yang W."/>
            <person name="Lou X."/>
            <person name="Chen J."/>
            <person name="Feng M."/>
            <person name="Jian J."/>
            <person name="Zhang X."/>
            <person name="Luo G."/>
            <person name="Jiang Y."/>
            <person name="Liu J."/>
            <person name="Wang Z."/>
            <person name="Sha Y."/>
            <person name="Zhang B."/>
            <person name="Wu H."/>
            <person name="Tang D."/>
            <person name="Shen Q."/>
            <person name="Xue P."/>
            <person name="Zou S."/>
            <person name="Wang X."/>
            <person name="Liu X."/>
            <person name="Wang F."/>
            <person name="Yang Y."/>
            <person name="An X."/>
            <person name="Dong Z."/>
            <person name="Zhang K."/>
            <person name="Zhang X."/>
            <person name="Luo M.C."/>
            <person name="Dvorak J."/>
            <person name="Tong Y."/>
            <person name="Wang J."/>
            <person name="Yang H."/>
            <person name="Li Z."/>
            <person name="Wang D."/>
            <person name="Zhang A."/>
            <person name="Wang J."/>
        </authorList>
    </citation>
    <scope>NUCLEOTIDE SEQUENCE</scope>
    <source>
        <strain evidence="2">cv. G1812</strain>
    </source>
</reference>
<dbReference type="AlphaFoldDB" id="A0A8R7TJR5"/>